<evidence type="ECO:0000313" key="2">
    <source>
        <dbReference type="EMBL" id="URE08653.1"/>
    </source>
</evidence>
<name>A0A9E7G8N2_9LILI</name>
<gene>
    <name evidence="2" type="ORF">MUK42_37164</name>
</gene>
<evidence type="ECO:0000313" key="3">
    <source>
        <dbReference type="Proteomes" id="UP001055439"/>
    </source>
</evidence>
<protein>
    <submittedName>
        <fullName evidence="2">Uncharacterized protein</fullName>
    </submittedName>
</protein>
<evidence type="ECO:0000256" key="1">
    <source>
        <dbReference type="SAM" id="MobiDB-lite"/>
    </source>
</evidence>
<organism evidence="2 3">
    <name type="scientific">Musa troglodytarum</name>
    <name type="common">fe'i banana</name>
    <dbReference type="NCBI Taxonomy" id="320322"/>
    <lineage>
        <taxon>Eukaryota</taxon>
        <taxon>Viridiplantae</taxon>
        <taxon>Streptophyta</taxon>
        <taxon>Embryophyta</taxon>
        <taxon>Tracheophyta</taxon>
        <taxon>Spermatophyta</taxon>
        <taxon>Magnoliopsida</taxon>
        <taxon>Liliopsida</taxon>
        <taxon>Zingiberales</taxon>
        <taxon>Musaceae</taxon>
        <taxon>Musa</taxon>
    </lineage>
</organism>
<proteinExistence type="predicted"/>
<dbReference type="AlphaFoldDB" id="A0A9E7G8N2"/>
<accession>A0A9E7G8N2</accession>
<reference evidence="2" key="1">
    <citation type="submission" date="2022-05" db="EMBL/GenBank/DDBJ databases">
        <title>The Musa troglodytarum L. genome provides insights into the mechanism of non-climacteric behaviour and enrichment of carotenoids.</title>
        <authorList>
            <person name="Wang J."/>
        </authorList>
    </citation>
    <scope>NUCLEOTIDE SEQUENCE</scope>
    <source>
        <tissue evidence="2">Leaf</tissue>
    </source>
</reference>
<keyword evidence="3" id="KW-1185">Reference proteome</keyword>
<sequence>MFVSAFLLICEASSRIIKKMNRRTLPIKALSVGPNANGTSTRPWPLGSLNLIVVGCGPCAEAQVAKGGEGVVGVTSPCADAQAARGGEGGRSAGPARAWRRKR</sequence>
<dbReference type="Proteomes" id="UP001055439">
    <property type="component" value="Chromosome 6"/>
</dbReference>
<feature type="region of interest" description="Disordered" evidence="1">
    <location>
        <begin position="81"/>
        <end position="103"/>
    </location>
</feature>
<dbReference type="EMBL" id="CP097508">
    <property type="protein sequence ID" value="URE08653.1"/>
    <property type="molecule type" value="Genomic_DNA"/>
</dbReference>